<accession>A0A2Z7ANI5</accession>
<evidence type="ECO:0000256" key="2">
    <source>
        <dbReference type="SAM" id="MobiDB-lite"/>
    </source>
</evidence>
<sequence length="621" mass="67807">MFFQIIIFSFGNLVDRSDLIGDRSYGEVSPNRSADELLPRRGPRERRASVIGEHVGIPASNEHLSKGAGDVSGGAPPMLKSAVYENKTRRYAVCKKNHDPCINASPPLIKSSSNGPDGGVLSSDAMFLTSEMTVAPIEMTVELPKMIWIVEGHAIGRFFFVKCDVMRDPWKCEMHWRDSAVTLTPGTPDRAPSLTPFLEAMHGKSYSAPELIKEDLLCFYKFSRKGVELVGDLDERMGKAELLRAMQEAAAAPPPKSTKRKASPTGEKEARGERRKKAGASTSVARTEEPSKPKQAPTPPTPSSEEALDVPPVTATVGGPSSGKRLEQPPPFDPSKDSLIESPCPVAATRYICNMAPDRDVRVLRKARNADVVGHFSSHAAADSLIESPCPVAATRYICNMAPDRDVRVLRKARNADVVGHFSSHAAAVVAWGGEMVKRLTKAHQKMNASRDQFDKAMGQHAEVLARLEELETLRSREQEAAAAQREALEAKLVTEREAHEAEKAAREMLEAELEDVKSRAARDAERLKLEGREEFLKSSEFDTLLGKKAGGFFKTGFLGCVAQWRANGYSEDEHPAPFLNVQQAIAEMPDEEDAQEEGEDEEKGEGAIGSEATPPSSPLS</sequence>
<feature type="region of interest" description="Disordered" evidence="2">
    <location>
        <begin position="24"/>
        <end position="44"/>
    </location>
</feature>
<gene>
    <name evidence="3" type="ORF">F511_16757</name>
</gene>
<keyword evidence="4" id="KW-1185">Reference proteome</keyword>
<proteinExistence type="predicted"/>
<feature type="coiled-coil region" evidence="1">
    <location>
        <begin position="461"/>
        <end position="531"/>
    </location>
</feature>
<evidence type="ECO:0000313" key="3">
    <source>
        <dbReference type="EMBL" id="KZV23006.1"/>
    </source>
</evidence>
<evidence type="ECO:0000256" key="1">
    <source>
        <dbReference type="SAM" id="Coils"/>
    </source>
</evidence>
<protein>
    <submittedName>
        <fullName evidence="3">Uncharacterized protein</fullName>
    </submittedName>
</protein>
<name>A0A2Z7ANI5_9LAMI</name>
<dbReference type="EMBL" id="KV013977">
    <property type="protein sequence ID" value="KZV23006.1"/>
    <property type="molecule type" value="Genomic_DNA"/>
</dbReference>
<feature type="region of interest" description="Disordered" evidence="2">
    <location>
        <begin position="247"/>
        <end position="340"/>
    </location>
</feature>
<keyword evidence="1" id="KW-0175">Coiled coil</keyword>
<feature type="region of interest" description="Disordered" evidence="2">
    <location>
        <begin position="574"/>
        <end position="621"/>
    </location>
</feature>
<dbReference type="AlphaFoldDB" id="A0A2Z7ANI5"/>
<organism evidence="3 4">
    <name type="scientific">Dorcoceras hygrometricum</name>
    <dbReference type="NCBI Taxonomy" id="472368"/>
    <lineage>
        <taxon>Eukaryota</taxon>
        <taxon>Viridiplantae</taxon>
        <taxon>Streptophyta</taxon>
        <taxon>Embryophyta</taxon>
        <taxon>Tracheophyta</taxon>
        <taxon>Spermatophyta</taxon>
        <taxon>Magnoliopsida</taxon>
        <taxon>eudicotyledons</taxon>
        <taxon>Gunneridae</taxon>
        <taxon>Pentapetalae</taxon>
        <taxon>asterids</taxon>
        <taxon>lamiids</taxon>
        <taxon>Lamiales</taxon>
        <taxon>Gesneriaceae</taxon>
        <taxon>Didymocarpoideae</taxon>
        <taxon>Trichosporeae</taxon>
        <taxon>Loxocarpinae</taxon>
        <taxon>Dorcoceras</taxon>
    </lineage>
</organism>
<evidence type="ECO:0000313" key="4">
    <source>
        <dbReference type="Proteomes" id="UP000250235"/>
    </source>
</evidence>
<feature type="compositionally biased region" description="Acidic residues" evidence="2">
    <location>
        <begin position="589"/>
        <end position="604"/>
    </location>
</feature>
<dbReference type="Proteomes" id="UP000250235">
    <property type="component" value="Unassembled WGS sequence"/>
</dbReference>
<reference evidence="3 4" key="1">
    <citation type="journal article" date="2015" name="Proc. Natl. Acad. Sci. U.S.A.">
        <title>The resurrection genome of Boea hygrometrica: A blueprint for survival of dehydration.</title>
        <authorList>
            <person name="Xiao L."/>
            <person name="Yang G."/>
            <person name="Zhang L."/>
            <person name="Yang X."/>
            <person name="Zhao S."/>
            <person name="Ji Z."/>
            <person name="Zhou Q."/>
            <person name="Hu M."/>
            <person name="Wang Y."/>
            <person name="Chen M."/>
            <person name="Xu Y."/>
            <person name="Jin H."/>
            <person name="Xiao X."/>
            <person name="Hu G."/>
            <person name="Bao F."/>
            <person name="Hu Y."/>
            <person name="Wan P."/>
            <person name="Li L."/>
            <person name="Deng X."/>
            <person name="Kuang T."/>
            <person name="Xiang C."/>
            <person name="Zhu J.K."/>
            <person name="Oliver M.J."/>
            <person name="He Y."/>
        </authorList>
    </citation>
    <scope>NUCLEOTIDE SEQUENCE [LARGE SCALE GENOMIC DNA]</scope>
    <source>
        <strain evidence="4">cv. XS01</strain>
    </source>
</reference>